<feature type="region of interest" description="Disordered" evidence="1">
    <location>
        <begin position="463"/>
        <end position="504"/>
    </location>
</feature>
<organism evidence="2">
    <name type="scientific">Alexandrium monilatum</name>
    <dbReference type="NCBI Taxonomy" id="311494"/>
    <lineage>
        <taxon>Eukaryota</taxon>
        <taxon>Sar</taxon>
        <taxon>Alveolata</taxon>
        <taxon>Dinophyceae</taxon>
        <taxon>Gonyaulacales</taxon>
        <taxon>Pyrocystaceae</taxon>
        <taxon>Alexandrium</taxon>
    </lineage>
</organism>
<feature type="region of interest" description="Disordered" evidence="1">
    <location>
        <begin position="412"/>
        <end position="434"/>
    </location>
</feature>
<feature type="region of interest" description="Disordered" evidence="1">
    <location>
        <begin position="321"/>
        <end position="348"/>
    </location>
</feature>
<proteinExistence type="predicted"/>
<sequence>MDAARGELEAANAAAAEAAEAAARRRAQMVADKEVLTSPRLLPAPAPPLPEGARWGSEIAALHRSVESLQAMMGVSTAPVPIPPEPAAASYLQDLRIDSTSSVAGVSRPGTPVEALAGLPGAGLSPPPPPPPPMPDVDGAREAVRRYAERHVEHVQRRSLLADAWQLWGALVRTADIRARLELAVADELRLATECRAREHGLRDSLTVRFTQPTAAALKRLVLEFRHRVAAGVAELLPAEPLEPTEARAMLAGALERGRSGFGRALHAALFLYQKLRALVPSELQEPLEDPLSRLVPVPFYVLPYKAKHALQRGVTRVVRGGRRGSAGAGGGVPAPPSAAPPGANPNARSHAQRAFQVWLAARVEDLEERLPLNASSPVEIPNFMTLLLKIRAEAISRGGANASAAMRSSAAATAADEGAPLRAPRGGGEHQGAEAEFHDRLDTLLTDALTVYMSAWRLMPSAQDQPRRASRAGRRLSTPPPHALGRSESSGFRELRLGHRPAV</sequence>
<evidence type="ECO:0000256" key="1">
    <source>
        <dbReference type="SAM" id="MobiDB-lite"/>
    </source>
</evidence>
<feature type="compositionally biased region" description="Gly residues" evidence="1">
    <location>
        <begin position="324"/>
        <end position="333"/>
    </location>
</feature>
<reference evidence="2" key="1">
    <citation type="submission" date="2021-01" db="EMBL/GenBank/DDBJ databases">
        <authorList>
            <person name="Corre E."/>
            <person name="Pelletier E."/>
            <person name="Niang G."/>
            <person name="Scheremetjew M."/>
            <person name="Finn R."/>
            <person name="Kale V."/>
            <person name="Holt S."/>
            <person name="Cochrane G."/>
            <person name="Meng A."/>
            <person name="Brown T."/>
            <person name="Cohen L."/>
        </authorList>
    </citation>
    <scope>NUCLEOTIDE SEQUENCE</scope>
    <source>
        <strain evidence="2">CCMP3105</strain>
    </source>
</reference>
<dbReference type="PANTHER" id="PTHR48125:SF10">
    <property type="entry name" value="OS12G0136300 PROTEIN"/>
    <property type="match status" value="1"/>
</dbReference>
<protein>
    <submittedName>
        <fullName evidence="2">Uncharacterized protein</fullName>
    </submittedName>
</protein>
<evidence type="ECO:0000313" key="2">
    <source>
        <dbReference type="EMBL" id="CAE4621649.1"/>
    </source>
</evidence>
<dbReference type="AlphaFoldDB" id="A0A7S4RST6"/>
<gene>
    <name evidence="2" type="ORF">AMON00008_LOCUS38877</name>
</gene>
<dbReference type="EMBL" id="HBNR01055332">
    <property type="protein sequence ID" value="CAE4621649.1"/>
    <property type="molecule type" value="Transcribed_RNA"/>
</dbReference>
<name>A0A7S4RST6_9DINO</name>
<dbReference type="PANTHER" id="PTHR48125">
    <property type="entry name" value="LP07818P1"/>
    <property type="match status" value="1"/>
</dbReference>
<accession>A0A7S4RST6</accession>
<feature type="compositionally biased region" description="Pro residues" evidence="1">
    <location>
        <begin position="334"/>
        <end position="344"/>
    </location>
</feature>